<dbReference type="EMBL" id="JACCCC010000001">
    <property type="protein sequence ID" value="NYE47032.1"/>
    <property type="molecule type" value="Genomic_DNA"/>
</dbReference>
<organism evidence="1 2">
    <name type="scientific">Spinactinospora alkalitolerans</name>
    <dbReference type="NCBI Taxonomy" id="687207"/>
    <lineage>
        <taxon>Bacteria</taxon>
        <taxon>Bacillati</taxon>
        <taxon>Actinomycetota</taxon>
        <taxon>Actinomycetes</taxon>
        <taxon>Streptosporangiales</taxon>
        <taxon>Nocardiopsidaceae</taxon>
        <taxon>Spinactinospora</taxon>
    </lineage>
</organism>
<dbReference type="Proteomes" id="UP000589036">
    <property type="component" value="Unassembled WGS sequence"/>
</dbReference>
<dbReference type="RefSeq" id="WP_179643044.1">
    <property type="nucleotide sequence ID" value="NZ_BAAAYY010000001.1"/>
</dbReference>
<protein>
    <submittedName>
        <fullName evidence="1">Uncharacterized protein</fullName>
    </submittedName>
</protein>
<dbReference type="AlphaFoldDB" id="A0A852TVZ6"/>
<proteinExistence type="predicted"/>
<comment type="caution">
    <text evidence="1">The sequence shown here is derived from an EMBL/GenBank/DDBJ whole genome shotgun (WGS) entry which is preliminary data.</text>
</comment>
<evidence type="ECO:0000313" key="2">
    <source>
        <dbReference type="Proteomes" id="UP000589036"/>
    </source>
</evidence>
<gene>
    <name evidence="1" type="ORF">HDA32_002152</name>
</gene>
<name>A0A852TVZ6_9ACTN</name>
<reference evidence="1 2" key="1">
    <citation type="submission" date="2020-07" db="EMBL/GenBank/DDBJ databases">
        <title>Sequencing the genomes of 1000 actinobacteria strains.</title>
        <authorList>
            <person name="Klenk H.-P."/>
        </authorList>
    </citation>
    <scope>NUCLEOTIDE SEQUENCE [LARGE SCALE GENOMIC DNA]</scope>
    <source>
        <strain evidence="1 2">CXB654</strain>
    </source>
</reference>
<keyword evidence="2" id="KW-1185">Reference proteome</keyword>
<evidence type="ECO:0000313" key="1">
    <source>
        <dbReference type="EMBL" id="NYE47032.1"/>
    </source>
</evidence>
<accession>A0A852TVZ6</accession>
<sequence>MRALGAAHVLRGSLEALNPDAVRLADRLRAELGEHAYRAAYRQGRDLDRAGALTLVAAQLGTEAA</sequence>